<sequence>MDKCVPAISGGKDGFCQIRGNPLNSQRKIKIKISRNWLILNNLLFHNLALDIEYGFAILMIATLPQGKTWGFFIEKLLHF</sequence>
<evidence type="ECO:0000313" key="2">
    <source>
        <dbReference type="Proteomes" id="UP000231472"/>
    </source>
</evidence>
<dbReference type="Proteomes" id="UP000231472">
    <property type="component" value="Unassembled WGS sequence"/>
</dbReference>
<dbReference type="AlphaFoldDB" id="A0A2H0YP30"/>
<reference evidence="2" key="1">
    <citation type="submission" date="2017-09" db="EMBL/GenBank/DDBJ databases">
        <title>Depth-based differentiation of microbial function through sediment-hosted aquifers and enrichment of novel symbionts in the deep terrestrial subsurface.</title>
        <authorList>
            <person name="Probst A.J."/>
            <person name="Ladd B."/>
            <person name="Jarett J.K."/>
            <person name="Geller-Mcgrath D.E."/>
            <person name="Sieber C.M.K."/>
            <person name="Emerson J.B."/>
            <person name="Anantharaman K."/>
            <person name="Thomas B.C."/>
            <person name="Malmstrom R."/>
            <person name="Stieglmeier M."/>
            <person name="Klingl A."/>
            <person name="Woyke T."/>
            <person name="Ryan C.M."/>
            <person name="Banfield J.F."/>
        </authorList>
    </citation>
    <scope>NUCLEOTIDE SEQUENCE [LARGE SCALE GENOMIC DNA]</scope>
</reference>
<evidence type="ECO:0000313" key="1">
    <source>
        <dbReference type="EMBL" id="PIS40029.1"/>
    </source>
</evidence>
<proteinExistence type="predicted"/>
<dbReference type="EMBL" id="PEYC01000039">
    <property type="protein sequence ID" value="PIS40029.1"/>
    <property type="molecule type" value="Genomic_DNA"/>
</dbReference>
<organism evidence="1 2">
    <name type="scientific">Candidatus Nealsonbacteria bacterium CG08_land_8_20_14_0_20_36_22</name>
    <dbReference type="NCBI Taxonomy" id="1974704"/>
    <lineage>
        <taxon>Bacteria</taxon>
        <taxon>Candidatus Nealsoniibacteriota</taxon>
    </lineage>
</organism>
<name>A0A2H0YP30_9BACT</name>
<accession>A0A2H0YP30</accession>
<protein>
    <submittedName>
        <fullName evidence="1">Uncharacterized protein</fullName>
    </submittedName>
</protein>
<gene>
    <name evidence="1" type="ORF">COT32_01975</name>
</gene>
<comment type="caution">
    <text evidence="1">The sequence shown here is derived from an EMBL/GenBank/DDBJ whole genome shotgun (WGS) entry which is preliminary data.</text>
</comment>